<evidence type="ECO:0000313" key="1">
    <source>
        <dbReference type="EMBL" id="KAI4814334.1"/>
    </source>
</evidence>
<dbReference type="EMBL" id="CM043798">
    <property type="protein sequence ID" value="KAI4814334.1"/>
    <property type="molecule type" value="Genomic_DNA"/>
</dbReference>
<keyword evidence="2" id="KW-1185">Reference proteome</keyword>
<sequence length="105" mass="11442">MTSQEPTWPPSVSGSERHCVGLQGPRCRRFKPQGKLSALLTSIFNQGGGPFSFKPVQASTNETPTKSNGESPVTVFLMQFSISTCFTRRRQSETESDLSPVASMS</sequence>
<dbReference type="Proteomes" id="UP001057452">
    <property type="component" value="Chromosome 14"/>
</dbReference>
<accession>A0ACB9WLV3</accession>
<proteinExistence type="predicted"/>
<organism evidence="1 2">
    <name type="scientific">Chaenocephalus aceratus</name>
    <name type="common">Blackfin icefish</name>
    <name type="synonym">Chaenichthys aceratus</name>
    <dbReference type="NCBI Taxonomy" id="36190"/>
    <lineage>
        <taxon>Eukaryota</taxon>
        <taxon>Metazoa</taxon>
        <taxon>Chordata</taxon>
        <taxon>Craniata</taxon>
        <taxon>Vertebrata</taxon>
        <taxon>Euteleostomi</taxon>
        <taxon>Actinopterygii</taxon>
        <taxon>Neopterygii</taxon>
        <taxon>Teleostei</taxon>
        <taxon>Neoteleostei</taxon>
        <taxon>Acanthomorphata</taxon>
        <taxon>Eupercaria</taxon>
        <taxon>Perciformes</taxon>
        <taxon>Notothenioidei</taxon>
        <taxon>Channichthyidae</taxon>
        <taxon>Chaenocephalus</taxon>
    </lineage>
</organism>
<reference evidence="1" key="1">
    <citation type="submission" date="2022-05" db="EMBL/GenBank/DDBJ databases">
        <title>Chromosome-level genome of Chaenocephalus aceratus.</title>
        <authorList>
            <person name="Park H."/>
        </authorList>
    </citation>
    <scope>NUCLEOTIDE SEQUENCE</scope>
    <source>
        <strain evidence="1">KU_202001</strain>
    </source>
</reference>
<comment type="caution">
    <text evidence="1">The sequence shown here is derived from an EMBL/GenBank/DDBJ whole genome shotgun (WGS) entry which is preliminary data.</text>
</comment>
<name>A0ACB9WLV3_CHAAC</name>
<gene>
    <name evidence="1" type="ORF">KUCAC02_003531</name>
</gene>
<protein>
    <submittedName>
        <fullName evidence="1">Uncharacterized protein</fullName>
    </submittedName>
</protein>
<evidence type="ECO:0000313" key="2">
    <source>
        <dbReference type="Proteomes" id="UP001057452"/>
    </source>
</evidence>